<feature type="transmembrane region" description="Helical" evidence="1">
    <location>
        <begin position="39"/>
        <end position="59"/>
    </location>
</feature>
<proteinExistence type="predicted"/>
<sequence>MGFNLGKAFRDVGKKLKKTFSGVTKTVDALTGLVNDVKMLINCTIAFFNFVVSLISYVWKSTIWFFIYFLPWIGQYFECIFQKIIFLPKCFFWYLLDSISWISYVPFRILFWIIDTIFNLGVEDFVNKYFWGTLEDLDKYIHDEKGLGTKIHIIHFPDSVTDKCYNCHIKPIRRKLPSTCDLNKKHNALVNCRKGGKSSKKCNVDLSAYFDSQNPTDVPNLGSE</sequence>
<name>A0A6C0HYL3_9ZZZZ</name>
<accession>A0A6C0HYL3</accession>
<keyword evidence="1" id="KW-0812">Transmembrane</keyword>
<organism evidence="2">
    <name type="scientific">viral metagenome</name>
    <dbReference type="NCBI Taxonomy" id="1070528"/>
    <lineage>
        <taxon>unclassified sequences</taxon>
        <taxon>metagenomes</taxon>
        <taxon>organismal metagenomes</taxon>
    </lineage>
</organism>
<keyword evidence="1" id="KW-1133">Transmembrane helix</keyword>
<evidence type="ECO:0000256" key="1">
    <source>
        <dbReference type="SAM" id="Phobius"/>
    </source>
</evidence>
<protein>
    <submittedName>
        <fullName evidence="2">Uncharacterized protein</fullName>
    </submittedName>
</protein>
<evidence type="ECO:0000313" key="2">
    <source>
        <dbReference type="EMBL" id="QHT85674.1"/>
    </source>
</evidence>
<reference evidence="2" key="1">
    <citation type="journal article" date="2020" name="Nature">
        <title>Giant virus diversity and host interactions through global metagenomics.</title>
        <authorList>
            <person name="Schulz F."/>
            <person name="Roux S."/>
            <person name="Paez-Espino D."/>
            <person name="Jungbluth S."/>
            <person name="Walsh D.A."/>
            <person name="Denef V.J."/>
            <person name="McMahon K.D."/>
            <person name="Konstantinidis K.T."/>
            <person name="Eloe-Fadrosh E.A."/>
            <person name="Kyrpides N.C."/>
            <person name="Woyke T."/>
        </authorList>
    </citation>
    <scope>NUCLEOTIDE SEQUENCE</scope>
    <source>
        <strain evidence="2">GVMAG-M-3300023184-182</strain>
    </source>
</reference>
<dbReference type="AlphaFoldDB" id="A0A6C0HYL3"/>
<dbReference type="EMBL" id="MN740043">
    <property type="protein sequence ID" value="QHT85674.1"/>
    <property type="molecule type" value="Genomic_DNA"/>
</dbReference>
<feature type="transmembrane region" description="Helical" evidence="1">
    <location>
        <begin position="91"/>
        <end position="111"/>
    </location>
</feature>
<keyword evidence="1" id="KW-0472">Membrane</keyword>